<feature type="compositionally biased region" description="Polar residues" evidence="1">
    <location>
        <begin position="200"/>
        <end position="209"/>
    </location>
</feature>
<dbReference type="RefSeq" id="XP_068359381.1">
    <property type="nucleotide sequence ID" value="XM_068504533.1"/>
</dbReference>
<feature type="compositionally biased region" description="Low complexity" evidence="1">
    <location>
        <begin position="585"/>
        <end position="602"/>
    </location>
</feature>
<name>A0A1J4K9X5_9EUKA</name>
<feature type="region of interest" description="Disordered" evidence="1">
    <location>
        <begin position="421"/>
        <end position="440"/>
    </location>
</feature>
<evidence type="ECO:0000256" key="1">
    <source>
        <dbReference type="SAM" id="MobiDB-lite"/>
    </source>
</evidence>
<sequence>MENILTFKNLMSTRKSSQQRHNFSRNPNSAVNRRGKSVERKFYIDFSPNNSPDEQYNSNFQRTQKEVGSTNYKYNQQVQPKKQPYSPYRKERLNYENYIIPSPPKTENIENRNNITNTATLKHNPKLIEKKSVKEQHKNPEIPILPKSKNRKTKRMKKNESVERNVRASSVKPNPHLKSVLFAQESFLTNDSSLEDDFLSENTSDSSQYGKEISPLPTKNRKMISDISELSDITKNSETQESDLHHHRKQSNHKHQHHHKHSNNSNQKRKHLPKEKDALQITAKFCESDDIAESFLDDSIIHTKSKSNQKENHKFQVPNDNDDNITNLISDIITTISKVQIGLKSKLQISDSLDIVINNPVIQNIRGNIKFPNVYVKLPATQTMENMKPNSKSKKKINESKPDTRIDRYFRSAQFGIDASKKKTLSRSPSPKKITNDPEISNDNIVCDQIKTNEKPVMKIESRNQNYMNLLKKEPNNVNQLKKEQEKPLMVKRVKKVRRIQSNQNNQINETLKQPIIPNNKQIPQNTKTKESSIPSATSENNINNNIKANNSINNKNETRNKLVIANETHELNIELKESVSYGSYSSNTNNCSYSNLNSSKSSRTKQPLENKNPHENAKPQNKIAISAPHNEVDIGQVSYSNVDRQTGKLYSSDYPQYYSYSYSNENLYSSQMASSNFQNNGQMPNKTFESEASFNNSSYYENQKRSNDTPTNKDKNENTNDEFFDPKPNQTNSQLASVSNASIFNFDDSYITDQSKNISGITYDDEEEGVEISQSLTVSPISNAQNFKKKEIISLKETEDNQQSMTMSKDSFILEEIRNMLDAEQSDDEIIMENPFRPDGSHLLSEQGENESDVNSNDYSSNEKVE</sequence>
<organism evidence="2 3">
    <name type="scientific">Tritrichomonas foetus</name>
    <dbReference type="NCBI Taxonomy" id="1144522"/>
    <lineage>
        <taxon>Eukaryota</taxon>
        <taxon>Metamonada</taxon>
        <taxon>Parabasalia</taxon>
        <taxon>Tritrichomonadida</taxon>
        <taxon>Tritrichomonadidae</taxon>
        <taxon>Tritrichomonas</taxon>
    </lineage>
</organism>
<feature type="compositionally biased region" description="Basic and acidic residues" evidence="1">
    <location>
        <begin position="703"/>
        <end position="719"/>
    </location>
</feature>
<dbReference type="EMBL" id="MLAK01000731">
    <property type="protein sequence ID" value="OHT06245.1"/>
    <property type="molecule type" value="Genomic_DNA"/>
</dbReference>
<evidence type="ECO:0000313" key="3">
    <source>
        <dbReference type="Proteomes" id="UP000179807"/>
    </source>
</evidence>
<dbReference type="AlphaFoldDB" id="A0A1J4K9X5"/>
<feature type="compositionally biased region" description="Polar residues" evidence="1">
    <location>
        <begin position="518"/>
        <end position="535"/>
    </location>
</feature>
<accession>A0A1J4K9X5</accession>
<feature type="compositionally biased region" description="Low complexity" evidence="1">
    <location>
        <begin position="536"/>
        <end position="554"/>
    </location>
</feature>
<feature type="compositionally biased region" description="Basic and acidic residues" evidence="1">
    <location>
        <begin position="607"/>
        <end position="618"/>
    </location>
</feature>
<feature type="region of interest" description="Disordered" evidence="1">
    <location>
        <begin position="132"/>
        <end position="171"/>
    </location>
</feature>
<feature type="region of interest" description="Disordered" evidence="1">
    <location>
        <begin position="518"/>
        <end position="554"/>
    </location>
</feature>
<reference evidence="2" key="1">
    <citation type="submission" date="2016-10" db="EMBL/GenBank/DDBJ databases">
        <authorList>
            <person name="Benchimol M."/>
            <person name="Almeida L.G."/>
            <person name="Vasconcelos A.T."/>
            <person name="Perreira-Neves A."/>
            <person name="Rosa I.A."/>
            <person name="Tasca T."/>
            <person name="Bogo M.R."/>
            <person name="de Souza W."/>
        </authorList>
    </citation>
    <scope>NUCLEOTIDE SEQUENCE [LARGE SCALE GENOMIC DNA]</scope>
    <source>
        <strain evidence="2">K</strain>
    </source>
</reference>
<feature type="region of interest" description="Disordered" evidence="1">
    <location>
        <begin position="825"/>
        <end position="867"/>
    </location>
</feature>
<feature type="region of interest" description="Disordered" evidence="1">
    <location>
        <begin position="198"/>
        <end position="274"/>
    </location>
</feature>
<comment type="caution">
    <text evidence="2">The sequence shown here is derived from an EMBL/GenBank/DDBJ whole genome shotgun (WGS) entry which is preliminary data.</text>
</comment>
<feature type="region of interest" description="Disordered" evidence="1">
    <location>
        <begin position="13"/>
        <end position="37"/>
    </location>
</feature>
<feature type="region of interest" description="Disordered" evidence="1">
    <location>
        <begin position="585"/>
        <end position="621"/>
    </location>
</feature>
<feature type="compositionally biased region" description="Basic residues" evidence="1">
    <location>
        <begin position="148"/>
        <end position="157"/>
    </location>
</feature>
<protein>
    <submittedName>
        <fullName evidence="2">Uncharacterized protein</fullName>
    </submittedName>
</protein>
<keyword evidence="3" id="KW-1185">Reference proteome</keyword>
<feature type="compositionally biased region" description="Basic residues" evidence="1">
    <location>
        <begin position="245"/>
        <end position="273"/>
    </location>
</feature>
<evidence type="ECO:0000313" key="2">
    <source>
        <dbReference type="EMBL" id="OHT06245.1"/>
    </source>
</evidence>
<feature type="region of interest" description="Disordered" evidence="1">
    <location>
        <begin position="700"/>
        <end position="733"/>
    </location>
</feature>
<feature type="compositionally biased region" description="Polar residues" evidence="1">
    <location>
        <begin position="13"/>
        <end position="31"/>
    </location>
</feature>
<dbReference type="Proteomes" id="UP000179807">
    <property type="component" value="Unassembled WGS sequence"/>
</dbReference>
<proteinExistence type="predicted"/>
<dbReference type="GeneID" id="94839237"/>
<gene>
    <name evidence="2" type="ORF">TRFO_25719</name>
</gene>
<dbReference type="VEuPathDB" id="TrichDB:TRFO_25719"/>